<protein>
    <submittedName>
        <fullName evidence="1">Uncharacterized protein</fullName>
    </submittedName>
</protein>
<evidence type="ECO:0000313" key="1">
    <source>
        <dbReference type="EMBL" id="EFN61681.1"/>
    </source>
</evidence>
<reference evidence="1 2" key="1">
    <citation type="journal article" date="2010" name="Science">
        <title>Genomic comparison of the ants Camponotus floridanus and Harpegnathos saltator.</title>
        <authorList>
            <person name="Bonasio R."/>
            <person name="Zhang G."/>
            <person name="Ye C."/>
            <person name="Mutti N.S."/>
            <person name="Fang X."/>
            <person name="Qin N."/>
            <person name="Donahue G."/>
            <person name="Yang P."/>
            <person name="Li Q."/>
            <person name="Li C."/>
            <person name="Zhang P."/>
            <person name="Huang Z."/>
            <person name="Berger S.L."/>
            <person name="Reinberg D."/>
            <person name="Wang J."/>
            <person name="Liebig J."/>
        </authorList>
    </citation>
    <scope>NUCLEOTIDE SEQUENCE [LARGE SCALE GENOMIC DNA]</scope>
    <source>
        <strain evidence="2">C129</strain>
    </source>
</reference>
<dbReference type="EMBL" id="GL443740">
    <property type="protein sequence ID" value="EFN61681.1"/>
    <property type="molecule type" value="Genomic_DNA"/>
</dbReference>
<dbReference type="AlphaFoldDB" id="E2AXX8"/>
<dbReference type="InParanoid" id="E2AXX8"/>
<sequence>MPCRDVGLSDVPETKILSAKKQTNDEESRAFLFPLPKTGLLSTLSVQVDAVDGREKRFRPRMLRDLVARRNESDSYGNSYKNSGSSIFQQTYWLNLPEF</sequence>
<evidence type="ECO:0000313" key="2">
    <source>
        <dbReference type="Proteomes" id="UP000000311"/>
    </source>
</evidence>
<accession>E2AXX8</accession>
<organism evidence="2">
    <name type="scientific">Camponotus floridanus</name>
    <name type="common">Florida carpenter ant</name>
    <dbReference type="NCBI Taxonomy" id="104421"/>
    <lineage>
        <taxon>Eukaryota</taxon>
        <taxon>Metazoa</taxon>
        <taxon>Ecdysozoa</taxon>
        <taxon>Arthropoda</taxon>
        <taxon>Hexapoda</taxon>
        <taxon>Insecta</taxon>
        <taxon>Pterygota</taxon>
        <taxon>Neoptera</taxon>
        <taxon>Endopterygota</taxon>
        <taxon>Hymenoptera</taxon>
        <taxon>Apocrita</taxon>
        <taxon>Aculeata</taxon>
        <taxon>Formicoidea</taxon>
        <taxon>Formicidae</taxon>
        <taxon>Formicinae</taxon>
        <taxon>Camponotus</taxon>
    </lineage>
</organism>
<name>E2AXX8_CAMFO</name>
<dbReference type="Proteomes" id="UP000000311">
    <property type="component" value="Unassembled WGS sequence"/>
</dbReference>
<gene>
    <name evidence="1" type="ORF">EAG_12685</name>
</gene>
<keyword evidence="2" id="KW-1185">Reference proteome</keyword>
<proteinExistence type="predicted"/>